<evidence type="ECO:0000256" key="1">
    <source>
        <dbReference type="SAM" id="MobiDB-lite"/>
    </source>
</evidence>
<feature type="region of interest" description="Disordered" evidence="1">
    <location>
        <begin position="24"/>
        <end position="99"/>
    </location>
</feature>
<proteinExistence type="predicted"/>
<evidence type="ECO:0000313" key="3">
    <source>
        <dbReference type="Proteomes" id="UP000236343"/>
    </source>
</evidence>
<sequence>MSGESLAAESRVLFSFLASLETRRHSTLPFPPEATSSAVLSTPGDARAAASLVRRRRRKRRGEKREKTKRGAREQTKRGEEATKRTSEETPTCAERGTRRLARRQRLFSGLSTASPLVPPVCRSSIGFSFSFSSFLRTVNAAATLSTSRFVGQVDAWSSRPSRREIPLSDCLSFPLKTEEFGRALRV</sequence>
<accession>A0A2G8XPX0</accession>
<protein>
    <submittedName>
        <fullName evidence="2">Uncharacterized protein</fullName>
    </submittedName>
</protein>
<organism evidence="2 3">
    <name type="scientific">Toxoplasma gondii COUG</name>
    <dbReference type="NCBI Taxonomy" id="1074873"/>
    <lineage>
        <taxon>Eukaryota</taxon>
        <taxon>Sar</taxon>
        <taxon>Alveolata</taxon>
        <taxon>Apicomplexa</taxon>
        <taxon>Conoidasida</taxon>
        <taxon>Coccidia</taxon>
        <taxon>Eucoccidiorida</taxon>
        <taxon>Eimeriorina</taxon>
        <taxon>Sarcocystidae</taxon>
        <taxon>Toxoplasma</taxon>
    </lineage>
</organism>
<feature type="compositionally biased region" description="Basic residues" evidence="1">
    <location>
        <begin position="53"/>
        <end position="62"/>
    </location>
</feature>
<dbReference type="VEuPathDB" id="ToxoDB:TGCOUG_395560"/>
<name>A0A2G8XPX0_TOXGO</name>
<evidence type="ECO:0000313" key="2">
    <source>
        <dbReference type="EMBL" id="PIL96728.1"/>
    </source>
</evidence>
<comment type="caution">
    <text evidence="2">The sequence shown here is derived from an EMBL/GenBank/DDBJ whole genome shotgun (WGS) entry which is preliminary data.</text>
</comment>
<dbReference type="Proteomes" id="UP000236343">
    <property type="component" value="Unassembled WGS sequence"/>
</dbReference>
<dbReference type="EMBL" id="AGQR02003465">
    <property type="protein sequence ID" value="PIL96728.1"/>
    <property type="molecule type" value="Genomic_DNA"/>
</dbReference>
<reference evidence="2 3" key="1">
    <citation type="journal article" date="2016" name="Nat. Commun.">
        <title>Local admixture of amplified and diversified secreted pathogenesis determinants shapes mosaic Toxoplasma gondii genomes.</title>
        <authorList>
            <person name="Lorenzi H."/>
            <person name="Khan A."/>
            <person name="Behnke M.S."/>
            <person name="Namasivayam S."/>
            <person name="Swapna L.S."/>
            <person name="Hadjithomas M."/>
            <person name="Karamycheva S."/>
            <person name="Pinney D."/>
            <person name="Brunk B.P."/>
            <person name="Ajioka J.W."/>
            <person name="Ajzenberg D."/>
            <person name="Boothroyd J.C."/>
            <person name="Boyle J.P."/>
            <person name="Darde M.L."/>
            <person name="Diaz-Miranda M.A."/>
            <person name="Dubey J.P."/>
            <person name="Fritz H.M."/>
            <person name="Gennari S.M."/>
            <person name="Gregory B.D."/>
            <person name="Kim K."/>
            <person name="Saeij J.P."/>
            <person name="Su C."/>
            <person name="White M.W."/>
            <person name="Zhu X.Q."/>
            <person name="Howe D.K."/>
            <person name="Rosenthal B.M."/>
            <person name="Grigg M.E."/>
            <person name="Parkinson J."/>
            <person name="Liu L."/>
            <person name="Kissinger J.C."/>
            <person name="Roos D.S."/>
            <person name="Sibley L.D."/>
        </authorList>
    </citation>
    <scope>NUCLEOTIDE SEQUENCE [LARGE SCALE GENOMIC DNA]</scope>
    <source>
        <strain evidence="2 3">COUG</strain>
    </source>
</reference>
<dbReference type="AlphaFoldDB" id="A0A2G8XPX0"/>
<feature type="compositionally biased region" description="Basic and acidic residues" evidence="1">
    <location>
        <begin position="63"/>
        <end position="88"/>
    </location>
</feature>
<gene>
    <name evidence="2" type="ORF">TGCOUG_395560</name>
</gene>